<dbReference type="Proteomes" id="UP001597286">
    <property type="component" value="Unassembled WGS sequence"/>
</dbReference>
<dbReference type="RefSeq" id="WP_378485139.1">
    <property type="nucleotide sequence ID" value="NZ_JBHUFB010000009.1"/>
</dbReference>
<dbReference type="Gene3D" id="1.10.260.130">
    <property type="match status" value="1"/>
</dbReference>
<accession>A0ABW4P3J3</accession>
<feature type="chain" id="PRO_5045693963" evidence="1">
    <location>
        <begin position="31"/>
        <end position="433"/>
    </location>
</feature>
<dbReference type="Gene3D" id="3.40.50.1820">
    <property type="entry name" value="alpha/beta hydrolase"/>
    <property type="match status" value="1"/>
</dbReference>
<name>A0ABW4P3J3_9NOCA</name>
<dbReference type="PANTHER" id="PTHR34853">
    <property type="match status" value="1"/>
</dbReference>
<dbReference type="InterPro" id="IPR029058">
    <property type="entry name" value="AB_hydrolase_fold"/>
</dbReference>
<keyword evidence="3" id="KW-1185">Reference proteome</keyword>
<dbReference type="InterPro" id="IPR005152">
    <property type="entry name" value="Lipase_secreted"/>
</dbReference>
<dbReference type="PANTHER" id="PTHR34853:SF1">
    <property type="entry name" value="LIPASE 5"/>
    <property type="match status" value="1"/>
</dbReference>
<organism evidence="2 3">
    <name type="scientific">Rhodococcus gannanensis</name>
    <dbReference type="NCBI Taxonomy" id="1960308"/>
    <lineage>
        <taxon>Bacteria</taxon>
        <taxon>Bacillati</taxon>
        <taxon>Actinomycetota</taxon>
        <taxon>Actinomycetes</taxon>
        <taxon>Mycobacteriales</taxon>
        <taxon>Nocardiaceae</taxon>
        <taxon>Rhodococcus</taxon>
    </lineage>
</organism>
<reference evidence="3" key="1">
    <citation type="journal article" date="2019" name="Int. J. Syst. Evol. Microbiol.">
        <title>The Global Catalogue of Microorganisms (GCM) 10K type strain sequencing project: providing services to taxonomists for standard genome sequencing and annotation.</title>
        <authorList>
            <consortium name="The Broad Institute Genomics Platform"/>
            <consortium name="The Broad Institute Genome Sequencing Center for Infectious Disease"/>
            <person name="Wu L."/>
            <person name="Ma J."/>
        </authorList>
    </citation>
    <scope>NUCLEOTIDE SEQUENCE [LARGE SCALE GENOMIC DNA]</scope>
    <source>
        <strain evidence="3">DT72</strain>
    </source>
</reference>
<gene>
    <name evidence="2" type="ORF">ACFSJG_10480</name>
</gene>
<evidence type="ECO:0000313" key="2">
    <source>
        <dbReference type="EMBL" id="MFD1812641.1"/>
    </source>
</evidence>
<dbReference type="SUPFAM" id="SSF53474">
    <property type="entry name" value="alpha/beta-Hydrolases"/>
    <property type="match status" value="1"/>
</dbReference>
<feature type="signal peptide" evidence="1">
    <location>
        <begin position="1"/>
        <end position="30"/>
    </location>
</feature>
<sequence>MIPVPLSARSIRAIAVCATALLATTAAVSAAGTASAQSAAPPVVPLPSVDPFYTYDGSLEGHAPGAVLDTRTMPYGFHQLATPITSTQVLYRTTDQFDRPTTTVATILRPLVPGPAKLISYHMAYDALGSECDPSYTLTGNGAYSQAGTFEQGVITGYLAAGFTVVVPDYEGPDLEWTIGRQSAYAALDGVRAAETVLGLPASTPVGLAGYSGGSVPTQWGAEVAPSYAPELNVVGAAAGGLPVNLAHNLPYVSGSTHWAGVIPALIVSYQRAYDLDTSAFLSEYGQQIVDTVSSQCINAFASKYPGLTDGEMVRAPYTSLLDVPSVVESINDNIMGTAGTPRVPMLLAVGDVDGTGDSVMVTADVEGLAHEYCERGVAVTYAQYDRMSHSEAFLPFQAQAAQFFTDRFAGATPTSNCGVVGPGNDLAPTPVP</sequence>
<evidence type="ECO:0000256" key="1">
    <source>
        <dbReference type="SAM" id="SignalP"/>
    </source>
</evidence>
<evidence type="ECO:0000313" key="3">
    <source>
        <dbReference type="Proteomes" id="UP001597286"/>
    </source>
</evidence>
<dbReference type="Pfam" id="PF03583">
    <property type="entry name" value="LIP"/>
    <property type="match status" value="1"/>
</dbReference>
<dbReference type="PIRSF" id="PIRSF029171">
    <property type="entry name" value="Esterase_LipA"/>
    <property type="match status" value="1"/>
</dbReference>
<keyword evidence="1" id="KW-0732">Signal</keyword>
<proteinExistence type="predicted"/>
<comment type="caution">
    <text evidence="2">The sequence shown here is derived from an EMBL/GenBank/DDBJ whole genome shotgun (WGS) entry which is preliminary data.</text>
</comment>
<protein>
    <submittedName>
        <fullName evidence="2">Lipase family protein</fullName>
    </submittedName>
</protein>
<dbReference type="EMBL" id="JBHUFB010000009">
    <property type="protein sequence ID" value="MFD1812641.1"/>
    <property type="molecule type" value="Genomic_DNA"/>
</dbReference>